<dbReference type="PANTHER" id="PTHR32305:SF15">
    <property type="entry name" value="PROTEIN RHSA-RELATED"/>
    <property type="match status" value="1"/>
</dbReference>
<proteinExistence type="predicted"/>
<dbReference type="NCBIfam" id="TIGR03696">
    <property type="entry name" value="Rhs_assc_core"/>
    <property type="match status" value="1"/>
</dbReference>
<dbReference type="InterPro" id="IPR029108">
    <property type="entry name" value="Ntox37-like_C"/>
</dbReference>
<feature type="compositionally biased region" description="Basic residues" evidence="1">
    <location>
        <begin position="291"/>
        <end position="300"/>
    </location>
</feature>
<keyword evidence="4" id="KW-1185">Reference proteome</keyword>
<gene>
    <name evidence="3" type="primary">rhs21</name>
    <name evidence="3" type="ordered locus">wcw_0628</name>
</gene>
<dbReference type="EMBL" id="CP001928">
    <property type="protein sequence ID" value="ADI37996.1"/>
    <property type="molecule type" value="Genomic_DNA"/>
</dbReference>
<dbReference type="Gene3D" id="2.180.10.10">
    <property type="entry name" value="RHS repeat-associated core"/>
    <property type="match status" value="1"/>
</dbReference>
<dbReference type="InterPro" id="IPR022385">
    <property type="entry name" value="Rhs_assc_core"/>
</dbReference>
<evidence type="ECO:0000259" key="2">
    <source>
        <dbReference type="Pfam" id="PF15535"/>
    </source>
</evidence>
<feature type="region of interest" description="Disordered" evidence="1">
    <location>
        <begin position="250"/>
        <end position="300"/>
    </location>
</feature>
<evidence type="ECO:0000256" key="1">
    <source>
        <dbReference type="SAM" id="MobiDB-lite"/>
    </source>
</evidence>
<reference evidence="3 4" key="1">
    <citation type="journal article" date="2010" name="PLoS ONE">
        <title>The Waddlia genome: a window into chlamydial biology.</title>
        <authorList>
            <person name="Bertelli C."/>
            <person name="Collyn F."/>
            <person name="Croxatto A."/>
            <person name="Ruckert C."/>
            <person name="Polkinghorne A."/>
            <person name="Kebbi-Beghdadi C."/>
            <person name="Goesmann A."/>
            <person name="Vaughan L."/>
            <person name="Greub G."/>
        </authorList>
    </citation>
    <scope>NUCLEOTIDE SEQUENCE [LARGE SCALE GENOMIC DNA]</scope>
    <source>
        <strain evidence="4">ATCC VR-1470 / WSU 86-1044</strain>
    </source>
</reference>
<dbReference type="Pfam" id="PF15535">
    <property type="entry name" value="Ntox37"/>
    <property type="match status" value="1"/>
</dbReference>
<dbReference type="Proteomes" id="UP000001505">
    <property type="component" value="Chromosome"/>
</dbReference>
<dbReference type="AlphaFoldDB" id="D6YV35"/>
<dbReference type="STRING" id="716544.wcw_0628"/>
<dbReference type="PANTHER" id="PTHR32305">
    <property type="match status" value="1"/>
</dbReference>
<evidence type="ECO:0000313" key="3">
    <source>
        <dbReference type="EMBL" id="ADI37996.1"/>
    </source>
</evidence>
<feature type="compositionally biased region" description="Basic and acidic residues" evidence="1">
    <location>
        <begin position="262"/>
        <end position="285"/>
    </location>
</feature>
<protein>
    <submittedName>
        <fullName evidence="3">Putative rhs family protein remnant</fullName>
    </submittedName>
</protein>
<sequence>MFQESVSPWRFSSKRVDEETGWVYFGRRYYASSWGRWTTADPAWFADGPNLYAYVHNNPLKYVDPDGLSAIEHQQMNRLGTQGTFFGSFSRGILDDTSWGASSWMLGDYVCDNWQSSLGYGMGTGVSMMAGLVYGGTEAKLLGAAGKGLNRAARWLNFAEKEVKAACKMEGTAAKISRDIAPKIERNLPDVGKGSYVPGVGGSPKSMPEGHMWTSGSPFKNKTAEELHQMFVDKGYDYGARSPELLIRGKGNYINPKNGRQFHIDPKNSGRYREPNHVDVSRPEKYNGSLPKKRFSYLDD</sequence>
<organism evidence="3 4">
    <name type="scientific">Waddlia chondrophila (strain ATCC VR-1470 / WSU 86-1044)</name>
    <dbReference type="NCBI Taxonomy" id="716544"/>
    <lineage>
        <taxon>Bacteria</taxon>
        <taxon>Pseudomonadati</taxon>
        <taxon>Chlamydiota</taxon>
        <taxon>Chlamydiia</taxon>
        <taxon>Parachlamydiales</taxon>
        <taxon>Waddliaceae</taxon>
        <taxon>Waddlia</taxon>
    </lineage>
</organism>
<accession>D6YV35</accession>
<feature type="domain" description="Toxin 37-like C-terminal" evidence="2">
    <location>
        <begin position="180"/>
        <end position="286"/>
    </location>
</feature>
<dbReference type="KEGG" id="wch:wcw_0628"/>
<name>D6YV35_WADCW</name>
<dbReference type="eggNOG" id="COG3209">
    <property type="taxonomic scope" value="Bacteria"/>
</dbReference>
<dbReference type="InterPro" id="IPR050708">
    <property type="entry name" value="T6SS_VgrG/RHS"/>
</dbReference>
<dbReference type="HOGENOM" id="CLU_927334_0_0_0"/>
<evidence type="ECO:0000313" key="4">
    <source>
        <dbReference type="Proteomes" id="UP000001505"/>
    </source>
</evidence>